<dbReference type="AlphaFoldDB" id="A0A0S3S0F3"/>
<dbReference type="Proteomes" id="UP000291084">
    <property type="component" value="Chromosome 4"/>
</dbReference>
<accession>A0A0S3S0F3</accession>
<dbReference type="EMBL" id="AP015037">
    <property type="protein sequence ID" value="BAT86325.1"/>
    <property type="molecule type" value="Genomic_DNA"/>
</dbReference>
<protein>
    <submittedName>
        <fullName evidence="1">Uncharacterized protein</fullName>
    </submittedName>
</protein>
<proteinExistence type="predicted"/>
<reference evidence="1 2" key="1">
    <citation type="journal article" date="2015" name="Sci. Rep.">
        <title>The power of single molecule real-time sequencing technology in the de novo assembly of a eukaryotic genome.</title>
        <authorList>
            <person name="Sakai H."/>
            <person name="Naito K."/>
            <person name="Ogiso-Tanaka E."/>
            <person name="Takahashi Y."/>
            <person name="Iseki K."/>
            <person name="Muto C."/>
            <person name="Satou K."/>
            <person name="Teruya K."/>
            <person name="Shiroma A."/>
            <person name="Shimoji M."/>
            <person name="Hirano T."/>
            <person name="Itoh T."/>
            <person name="Kaga A."/>
            <person name="Tomooka N."/>
        </authorList>
    </citation>
    <scope>NUCLEOTIDE SEQUENCE [LARGE SCALE GENOMIC DNA]</scope>
    <source>
        <strain evidence="2">cv. Shumari</strain>
    </source>
</reference>
<sequence length="73" mass="8218">MYNKMQNKEDSLLFQPQLKSPTLSPCKSSAAVTLPGFTRTPPKTQKEASYLSIIHQTPVRKKYSAAEWDAFGE</sequence>
<evidence type="ECO:0000313" key="2">
    <source>
        <dbReference type="Proteomes" id="UP000291084"/>
    </source>
</evidence>
<keyword evidence="2" id="KW-1185">Reference proteome</keyword>
<organism evidence="1 2">
    <name type="scientific">Vigna angularis var. angularis</name>
    <dbReference type="NCBI Taxonomy" id="157739"/>
    <lineage>
        <taxon>Eukaryota</taxon>
        <taxon>Viridiplantae</taxon>
        <taxon>Streptophyta</taxon>
        <taxon>Embryophyta</taxon>
        <taxon>Tracheophyta</taxon>
        <taxon>Spermatophyta</taxon>
        <taxon>Magnoliopsida</taxon>
        <taxon>eudicotyledons</taxon>
        <taxon>Gunneridae</taxon>
        <taxon>Pentapetalae</taxon>
        <taxon>rosids</taxon>
        <taxon>fabids</taxon>
        <taxon>Fabales</taxon>
        <taxon>Fabaceae</taxon>
        <taxon>Papilionoideae</taxon>
        <taxon>50 kb inversion clade</taxon>
        <taxon>NPAAA clade</taxon>
        <taxon>indigoferoid/millettioid clade</taxon>
        <taxon>Phaseoleae</taxon>
        <taxon>Vigna</taxon>
    </lineage>
</organism>
<evidence type="ECO:0000313" key="1">
    <source>
        <dbReference type="EMBL" id="BAT86325.1"/>
    </source>
</evidence>
<gene>
    <name evidence="1" type="primary">Vigan.04G396400</name>
    <name evidence="1" type="ORF">VIGAN_04396400</name>
</gene>
<name>A0A0S3S0F3_PHAAN</name>